<dbReference type="AlphaFoldDB" id="A0A0R0M6V5"/>
<proteinExistence type="predicted"/>
<keyword evidence="1" id="KW-0472">Membrane</keyword>
<evidence type="ECO:0000313" key="4">
    <source>
        <dbReference type="Proteomes" id="UP000051530"/>
    </source>
</evidence>
<feature type="signal peptide" evidence="2">
    <location>
        <begin position="1"/>
        <end position="18"/>
    </location>
</feature>
<keyword evidence="1" id="KW-0812">Transmembrane</keyword>
<feature type="transmembrane region" description="Helical" evidence="1">
    <location>
        <begin position="75"/>
        <end position="99"/>
    </location>
</feature>
<protein>
    <submittedName>
        <fullName evidence="3">Uncharacterized protein</fullName>
    </submittedName>
</protein>
<evidence type="ECO:0000256" key="2">
    <source>
        <dbReference type="SAM" id="SignalP"/>
    </source>
</evidence>
<reference evidence="3 4" key="1">
    <citation type="submission" date="2015-07" db="EMBL/GenBank/DDBJ databases">
        <title>The genome of Pseudoloma neurophilia, a relevant intracellular parasite of the zebrafish.</title>
        <authorList>
            <person name="Ndikumana S."/>
            <person name="Pelin A."/>
            <person name="Sanders J."/>
            <person name="Corradi N."/>
        </authorList>
    </citation>
    <scope>NUCLEOTIDE SEQUENCE [LARGE SCALE GENOMIC DNA]</scope>
    <source>
        <strain evidence="3 4">MK1</strain>
    </source>
</reference>
<accession>A0A0R0M6V5</accession>
<gene>
    <name evidence="3" type="ORF">M153_1100068687</name>
</gene>
<dbReference type="Proteomes" id="UP000051530">
    <property type="component" value="Unassembled WGS sequence"/>
</dbReference>
<comment type="caution">
    <text evidence="3">The sequence shown here is derived from an EMBL/GenBank/DDBJ whole genome shotgun (WGS) entry which is preliminary data.</text>
</comment>
<keyword evidence="1" id="KW-1133">Transmembrane helix</keyword>
<evidence type="ECO:0000313" key="3">
    <source>
        <dbReference type="EMBL" id="KRH95268.1"/>
    </source>
</evidence>
<keyword evidence="2" id="KW-0732">Signal</keyword>
<keyword evidence="4" id="KW-1185">Reference proteome</keyword>
<evidence type="ECO:0000256" key="1">
    <source>
        <dbReference type="SAM" id="Phobius"/>
    </source>
</evidence>
<sequence>MHFKKIFPLAIFICQLFAVKDLIQTQNLTNKDEQSMINGIPLYKFFERGLECLFLPEVIFTPMLIYYQSSSTLEFIVVTIMAYIFHSLVMCWFCFFFVLKSTLQ</sequence>
<feature type="transmembrane region" description="Helical" evidence="1">
    <location>
        <begin position="52"/>
        <end position="69"/>
    </location>
</feature>
<feature type="chain" id="PRO_5006399163" evidence="2">
    <location>
        <begin position="19"/>
        <end position="104"/>
    </location>
</feature>
<dbReference type="VEuPathDB" id="MicrosporidiaDB:M153_1100068687"/>
<name>A0A0R0M6V5_9MICR</name>
<dbReference type="EMBL" id="LGUB01000002">
    <property type="protein sequence ID" value="KRH95268.1"/>
    <property type="molecule type" value="Genomic_DNA"/>
</dbReference>
<organism evidence="3 4">
    <name type="scientific">Pseudoloma neurophilia</name>
    <dbReference type="NCBI Taxonomy" id="146866"/>
    <lineage>
        <taxon>Eukaryota</taxon>
        <taxon>Fungi</taxon>
        <taxon>Fungi incertae sedis</taxon>
        <taxon>Microsporidia</taxon>
        <taxon>Pseudoloma</taxon>
    </lineage>
</organism>